<evidence type="ECO:0008006" key="2">
    <source>
        <dbReference type="Google" id="ProtNLM"/>
    </source>
</evidence>
<dbReference type="EMBL" id="UINC01090229">
    <property type="protein sequence ID" value="SVC41985.1"/>
    <property type="molecule type" value="Genomic_DNA"/>
</dbReference>
<proteinExistence type="predicted"/>
<accession>A0A382M211</accession>
<dbReference type="PROSITE" id="PS51257">
    <property type="entry name" value="PROKAR_LIPOPROTEIN"/>
    <property type="match status" value="1"/>
</dbReference>
<evidence type="ECO:0000313" key="1">
    <source>
        <dbReference type="EMBL" id="SVC41985.1"/>
    </source>
</evidence>
<name>A0A382M211_9ZZZZ</name>
<reference evidence="1" key="1">
    <citation type="submission" date="2018-05" db="EMBL/GenBank/DDBJ databases">
        <authorList>
            <person name="Lanie J.A."/>
            <person name="Ng W.-L."/>
            <person name="Kazmierczak K.M."/>
            <person name="Andrzejewski T.M."/>
            <person name="Davidsen T.M."/>
            <person name="Wayne K.J."/>
            <person name="Tettelin H."/>
            <person name="Glass J.I."/>
            <person name="Rusch D."/>
            <person name="Podicherti R."/>
            <person name="Tsui H.-C.T."/>
            <person name="Winkler M.E."/>
        </authorList>
    </citation>
    <scope>NUCLEOTIDE SEQUENCE</scope>
</reference>
<organism evidence="1">
    <name type="scientific">marine metagenome</name>
    <dbReference type="NCBI Taxonomy" id="408172"/>
    <lineage>
        <taxon>unclassified sequences</taxon>
        <taxon>metagenomes</taxon>
        <taxon>ecological metagenomes</taxon>
    </lineage>
</organism>
<protein>
    <recommendedName>
        <fullName evidence="2">Lipoprotein</fullName>
    </recommendedName>
</protein>
<feature type="non-terminal residue" evidence="1">
    <location>
        <position position="164"/>
    </location>
</feature>
<dbReference type="AlphaFoldDB" id="A0A382M211"/>
<gene>
    <name evidence="1" type="ORF">METZ01_LOCUS294839</name>
</gene>
<sequence length="164" mass="19170">MNYHKLFFALIFFLMTLWYSCTPYQMSQKNFLSQNIDFLIVKGNDYWEKRADAEHAVWARNFLLKAHQLRPQDQETGLLYSRSCFFEGKYIEQNKLKRDSLFMEGALTALSIVLNIDPKEINSETILSPGDGQHLLVKKIENLNELSLPALYMFGMNLGEFIFP</sequence>